<dbReference type="Proteomes" id="UP000823405">
    <property type="component" value="Unassembled WGS sequence"/>
</dbReference>
<gene>
    <name evidence="2" type="ORF">BGZ97_005659</name>
</gene>
<evidence type="ECO:0000313" key="2">
    <source>
        <dbReference type="EMBL" id="KAG0292211.1"/>
    </source>
</evidence>
<feature type="compositionally biased region" description="Acidic residues" evidence="1">
    <location>
        <begin position="34"/>
        <end position="45"/>
    </location>
</feature>
<organism evidence="2 3">
    <name type="scientific">Linnemannia gamsii</name>
    <dbReference type="NCBI Taxonomy" id="64522"/>
    <lineage>
        <taxon>Eukaryota</taxon>
        <taxon>Fungi</taxon>
        <taxon>Fungi incertae sedis</taxon>
        <taxon>Mucoromycota</taxon>
        <taxon>Mortierellomycotina</taxon>
        <taxon>Mortierellomycetes</taxon>
        <taxon>Mortierellales</taxon>
        <taxon>Mortierellaceae</taxon>
        <taxon>Linnemannia</taxon>
    </lineage>
</organism>
<accession>A0A9P6QSM7</accession>
<reference evidence="2" key="1">
    <citation type="journal article" date="2020" name="Fungal Divers.">
        <title>Resolving the Mortierellaceae phylogeny through synthesis of multi-gene phylogenetics and phylogenomics.</title>
        <authorList>
            <person name="Vandepol N."/>
            <person name="Liber J."/>
            <person name="Desiro A."/>
            <person name="Na H."/>
            <person name="Kennedy M."/>
            <person name="Barry K."/>
            <person name="Grigoriev I.V."/>
            <person name="Miller A.N."/>
            <person name="O'Donnell K."/>
            <person name="Stajich J.E."/>
            <person name="Bonito G."/>
        </authorList>
    </citation>
    <scope>NUCLEOTIDE SEQUENCE</scope>
    <source>
        <strain evidence="2">NVP60</strain>
    </source>
</reference>
<evidence type="ECO:0000256" key="1">
    <source>
        <dbReference type="SAM" id="MobiDB-lite"/>
    </source>
</evidence>
<proteinExistence type="predicted"/>
<feature type="compositionally biased region" description="Basic and acidic residues" evidence="1">
    <location>
        <begin position="81"/>
        <end position="90"/>
    </location>
</feature>
<evidence type="ECO:0000313" key="3">
    <source>
        <dbReference type="Proteomes" id="UP000823405"/>
    </source>
</evidence>
<name>A0A9P6QSM7_9FUNG</name>
<feature type="compositionally biased region" description="Low complexity" evidence="1">
    <location>
        <begin position="1"/>
        <end position="19"/>
    </location>
</feature>
<dbReference type="AlphaFoldDB" id="A0A9P6QSM7"/>
<sequence>MSTYNNSNNNINNNNNNNNDIIQDVDDAQRTSGEAEETTEQEQSAEAEAPAVKSSPDLTLPVEQVTRTKRTSMELSQWRSDMSRTDHTTD</sequence>
<protein>
    <submittedName>
        <fullName evidence="2">Uncharacterized protein</fullName>
    </submittedName>
</protein>
<dbReference type="EMBL" id="JAAAIN010002537">
    <property type="protein sequence ID" value="KAG0292211.1"/>
    <property type="molecule type" value="Genomic_DNA"/>
</dbReference>
<keyword evidence="3" id="KW-1185">Reference proteome</keyword>
<comment type="caution">
    <text evidence="2">The sequence shown here is derived from an EMBL/GenBank/DDBJ whole genome shotgun (WGS) entry which is preliminary data.</text>
</comment>
<feature type="region of interest" description="Disordered" evidence="1">
    <location>
        <begin position="1"/>
        <end position="90"/>
    </location>
</feature>
<feature type="non-terminal residue" evidence="2">
    <location>
        <position position="90"/>
    </location>
</feature>